<evidence type="ECO:0000256" key="13">
    <source>
        <dbReference type="ARBA" id="ARBA00034808"/>
    </source>
</evidence>
<dbReference type="KEGG" id="oai:OLEAN_C38650"/>
<dbReference type="GO" id="GO:0043138">
    <property type="term" value="F:3'-5' DNA helicase activity"/>
    <property type="evidence" value="ECO:0007669"/>
    <property type="project" value="UniProtKB-EC"/>
</dbReference>
<dbReference type="Gene3D" id="2.40.50.140">
    <property type="entry name" value="Nucleic acid-binding proteins"/>
    <property type="match status" value="1"/>
</dbReference>
<evidence type="ECO:0000256" key="3">
    <source>
        <dbReference type="ARBA" id="ARBA00022741"/>
    </source>
</evidence>
<dbReference type="SMART" id="SM00490">
    <property type="entry name" value="HELICc"/>
    <property type="match status" value="1"/>
</dbReference>
<dbReference type="InterPro" id="IPR012340">
    <property type="entry name" value="NA-bd_OB-fold"/>
</dbReference>
<evidence type="ECO:0000256" key="9">
    <source>
        <dbReference type="ARBA" id="ARBA00023172"/>
    </source>
</evidence>
<keyword evidence="5 15" id="KW-0378">Hydrolase</keyword>
<dbReference type="SMART" id="SM00487">
    <property type="entry name" value="DEXDc"/>
    <property type="match status" value="1"/>
</dbReference>
<dbReference type="Pfam" id="PF00271">
    <property type="entry name" value="Helicase_C"/>
    <property type="match status" value="1"/>
</dbReference>
<evidence type="ECO:0000256" key="1">
    <source>
        <dbReference type="ARBA" id="ARBA00007504"/>
    </source>
</evidence>
<dbReference type="InterPro" id="IPR045562">
    <property type="entry name" value="RecG_dom3_C"/>
</dbReference>
<evidence type="ECO:0000256" key="2">
    <source>
        <dbReference type="ARBA" id="ARBA00017846"/>
    </source>
</evidence>
<dbReference type="PANTHER" id="PTHR47964:SF1">
    <property type="entry name" value="ATP-DEPENDENT DNA HELICASE HOMOLOG RECG, CHLOROPLASTIC"/>
    <property type="match status" value="1"/>
</dbReference>
<name>R4YS60_OLEAN</name>
<keyword evidence="19" id="KW-1185">Reference proteome</keyword>
<evidence type="ECO:0000259" key="16">
    <source>
        <dbReference type="PROSITE" id="PS51192"/>
    </source>
</evidence>
<evidence type="ECO:0000313" key="18">
    <source>
        <dbReference type="EMBL" id="CCK78041.1"/>
    </source>
</evidence>
<dbReference type="EC" id="5.6.2.4" evidence="13 15"/>
<dbReference type="HOGENOM" id="CLU_005122_7_1_6"/>
<dbReference type="EMBL" id="FO203512">
    <property type="protein sequence ID" value="CCK78041.1"/>
    <property type="molecule type" value="Genomic_DNA"/>
</dbReference>
<dbReference type="InterPro" id="IPR047112">
    <property type="entry name" value="RecG/Mfd"/>
</dbReference>
<accession>R4YS60</accession>
<keyword evidence="11" id="KW-0413">Isomerase</keyword>
<evidence type="ECO:0000256" key="10">
    <source>
        <dbReference type="ARBA" id="ARBA00023204"/>
    </source>
</evidence>
<evidence type="ECO:0000259" key="17">
    <source>
        <dbReference type="PROSITE" id="PS51194"/>
    </source>
</evidence>
<dbReference type="FunFam" id="3.40.50.300:FF:000391">
    <property type="entry name" value="ATP-dependent DNA helicase RecG"/>
    <property type="match status" value="1"/>
</dbReference>
<dbReference type="NCBIfam" id="NF008168">
    <property type="entry name" value="PRK10917.2-2"/>
    <property type="match status" value="1"/>
</dbReference>
<dbReference type="STRING" id="698738.OLEAN_C38650"/>
<dbReference type="AlphaFoldDB" id="R4YS60"/>
<dbReference type="PATRIC" id="fig|698738.3.peg.4023"/>
<evidence type="ECO:0000256" key="7">
    <source>
        <dbReference type="ARBA" id="ARBA00022840"/>
    </source>
</evidence>
<dbReference type="InterPro" id="IPR011545">
    <property type="entry name" value="DEAD/DEAH_box_helicase_dom"/>
</dbReference>
<dbReference type="Pfam" id="PF17191">
    <property type="entry name" value="RecG_wedge"/>
    <property type="match status" value="1"/>
</dbReference>
<dbReference type="InterPro" id="IPR033454">
    <property type="entry name" value="RecG_wedge"/>
</dbReference>
<evidence type="ECO:0000313" key="19">
    <source>
        <dbReference type="Proteomes" id="UP000032749"/>
    </source>
</evidence>
<keyword evidence="9 15" id="KW-0233">DNA recombination</keyword>
<protein>
    <recommendedName>
        <fullName evidence="2 15">ATP-dependent DNA helicase RecG</fullName>
        <ecNumber evidence="13 15">5.6.2.4</ecNumber>
    </recommendedName>
</protein>
<feature type="domain" description="Helicase ATP-binding" evidence="16">
    <location>
        <begin position="253"/>
        <end position="431"/>
    </location>
</feature>
<evidence type="ECO:0000256" key="5">
    <source>
        <dbReference type="ARBA" id="ARBA00022801"/>
    </source>
</evidence>
<dbReference type="PROSITE" id="PS51194">
    <property type="entry name" value="HELICASE_CTER"/>
    <property type="match status" value="1"/>
</dbReference>
<organism evidence="18 19">
    <name type="scientific">Oleispira antarctica RB-8</name>
    <dbReference type="NCBI Taxonomy" id="698738"/>
    <lineage>
        <taxon>Bacteria</taxon>
        <taxon>Pseudomonadati</taxon>
        <taxon>Pseudomonadota</taxon>
        <taxon>Gammaproteobacteria</taxon>
        <taxon>Oceanospirillales</taxon>
        <taxon>Oceanospirillaceae</taxon>
        <taxon>Oleispira</taxon>
    </lineage>
</organism>
<evidence type="ECO:0000256" key="12">
    <source>
        <dbReference type="ARBA" id="ARBA00034617"/>
    </source>
</evidence>
<dbReference type="PANTHER" id="PTHR47964">
    <property type="entry name" value="ATP-DEPENDENT DNA HELICASE HOMOLOG RECG, CHLOROPLASTIC"/>
    <property type="match status" value="1"/>
</dbReference>
<dbReference type="SUPFAM" id="SSF50249">
    <property type="entry name" value="Nucleic acid-binding proteins"/>
    <property type="match status" value="1"/>
</dbReference>
<comment type="catalytic activity">
    <reaction evidence="14 15">
        <text>ATP + H2O = ADP + phosphate + H(+)</text>
        <dbReference type="Rhea" id="RHEA:13065"/>
        <dbReference type="ChEBI" id="CHEBI:15377"/>
        <dbReference type="ChEBI" id="CHEBI:15378"/>
        <dbReference type="ChEBI" id="CHEBI:30616"/>
        <dbReference type="ChEBI" id="CHEBI:43474"/>
        <dbReference type="ChEBI" id="CHEBI:456216"/>
        <dbReference type="EC" id="5.6.2.4"/>
    </reaction>
</comment>
<dbReference type="CDD" id="cd17992">
    <property type="entry name" value="DEXHc_RecG"/>
    <property type="match status" value="1"/>
</dbReference>
<evidence type="ECO:0000256" key="14">
    <source>
        <dbReference type="ARBA" id="ARBA00048988"/>
    </source>
</evidence>
<dbReference type="InterPro" id="IPR004609">
    <property type="entry name" value="ATP-dep_DNA_helicase_RecG"/>
</dbReference>
<keyword evidence="7 15" id="KW-0067">ATP-binding</keyword>
<dbReference type="CDD" id="cd04488">
    <property type="entry name" value="RecG_wedge_OBF"/>
    <property type="match status" value="1"/>
</dbReference>
<dbReference type="GO" id="GO:0005524">
    <property type="term" value="F:ATP binding"/>
    <property type="evidence" value="ECO:0007669"/>
    <property type="project" value="UniProtKB-KW"/>
</dbReference>
<evidence type="ECO:0000256" key="4">
    <source>
        <dbReference type="ARBA" id="ARBA00022763"/>
    </source>
</evidence>
<dbReference type="Proteomes" id="UP000032749">
    <property type="component" value="Chromosome"/>
</dbReference>
<dbReference type="NCBIfam" id="TIGR00643">
    <property type="entry name" value="recG"/>
    <property type="match status" value="1"/>
</dbReference>
<dbReference type="GO" id="GO:0006310">
    <property type="term" value="P:DNA recombination"/>
    <property type="evidence" value="ECO:0007669"/>
    <property type="project" value="UniProtKB-UniRule"/>
</dbReference>
<evidence type="ECO:0000256" key="11">
    <source>
        <dbReference type="ARBA" id="ARBA00023235"/>
    </source>
</evidence>
<dbReference type="InterPro" id="IPR014001">
    <property type="entry name" value="Helicase_ATP-bd"/>
</dbReference>
<dbReference type="PROSITE" id="PS51192">
    <property type="entry name" value="HELICASE_ATP_BIND_1"/>
    <property type="match status" value="1"/>
</dbReference>
<dbReference type="NCBIfam" id="NF008163">
    <property type="entry name" value="PRK10917.1-1"/>
    <property type="match status" value="1"/>
</dbReference>
<keyword evidence="4 15" id="KW-0227">DNA damage</keyword>
<dbReference type="Gene3D" id="3.40.50.300">
    <property type="entry name" value="P-loop containing nucleotide triphosphate hydrolases"/>
    <property type="match status" value="2"/>
</dbReference>
<reference evidence="18 19" key="1">
    <citation type="journal article" date="2013" name="Nat. Commun.">
        <title>Genome sequence and functional genomic analysis of the oil-degrading bacterium Oleispira antarctica.</title>
        <authorList>
            <person name="Kube M."/>
            <person name="Chernikova T.N."/>
            <person name="Al-Ramahi Y."/>
            <person name="Beloqui A."/>
            <person name="Lopez-Cortez N."/>
            <person name="Guazzaroni M.E."/>
            <person name="Heipieper H.J."/>
            <person name="Klages S."/>
            <person name="Kotsyurbenko O.R."/>
            <person name="Langer I."/>
            <person name="Nechitaylo T.Y."/>
            <person name="Lunsdorf H."/>
            <person name="Fernandez M."/>
            <person name="Juarez S."/>
            <person name="Ciordia S."/>
            <person name="Singer A."/>
            <person name="Kagan O."/>
            <person name="Egorova O."/>
            <person name="Petit P.A."/>
            <person name="Stogios P."/>
            <person name="Kim Y."/>
            <person name="Tchigvintsev A."/>
            <person name="Flick R."/>
            <person name="Denaro R."/>
            <person name="Genovese M."/>
            <person name="Albar J.P."/>
            <person name="Reva O.N."/>
            <person name="Martinez-Gomariz M."/>
            <person name="Tran H."/>
            <person name="Ferrer M."/>
            <person name="Savchenko A."/>
            <person name="Yakunin A.F."/>
            <person name="Yakimov M.M."/>
            <person name="Golyshina O.V."/>
            <person name="Reinhardt R."/>
            <person name="Golyshin P.N."/>
        </authorList>
    </citation>
    <scope>NUCLEOTIDE SEQUENCE [LARGE SCALE GENOMIC DNA]</scope>
</reference>
<dbReference type="GO" id="GO:0006281">
    <property type="term" value="P:DNA repair"/>
    <property type="evidence" value="ECO:0007669"/>
    <property type="project" value="UniProtKB-UniRule"/>
</dbReference>
<dbReference type="Pfam" id="PF19833">
    <property type="entry name" value="RecG_dom3_C"/>
    <property type="match status" value="1"/>
</dbReference>
<keyword evidence="6 15" id="KW-0347">Helicase</keyword>
<sequence>MNLLFHLPFRYEDRTRVTPIAALRPQQTYVVQGFVRSSQILFGKRRSLSVRIQDQSGSLGLRFYHFTAAQKNQFADGTEIRCYGEARRGASGLEIYHPEYQIVATGEDELEQNLTPVYPATEGISQSRLRTMISQALEMLAADKFQLRELLPASWLQEWQLPSLAQALQYLHQPPAEANLEQLEAGQHPCQRRLILEELLAHQLSMHRARLRVKQEKAAQIQFMGPSQQRIIDSLPFTPTDAQRRVVEEIQFDLNQPHPMLRLVQGDVGSGKTLVAALAAAPMVDESYQVAIMAPTEILAEQHLLNFTQWFGPIFEEQGEEQTSDNQSKKKKIAWLTGKIKGKAREKVLAEIASGEAKLIIGTHALFQPEVEFHQLGLAIIDEQHRFGVHQRLALRGKGKALAPHQLIMTATPIPRTLAMSAYADLDVSVIDELPQGRIPINTLVVSNQRRHEIVQRINEVCQGGTQAYWVCTLIEESESLQCQAAEVTAQQLTEALPKLRIGLIHGRMKAQEKVDIMQRFKNHEIDLLVATTVIEVGVDVPNSNLIIIENPERLGLAQLHQLRGRVGRGNQQSHCVLLYQAPLGDVSKQRLSVMRESTDGFYIAEQDLLIRGPGELLGSRQTGLQQLTVADLERDGHLLPQVKAMAEQLVNQHPQHVDAIIKRWMGNAEQFAQA</sequence>
<keyword evidence="10 15" id="KW-0234">DNA repair</keyword>
<comment type="similarity">
    <text evidence="1 15">Belongs to the helicase family. RecG subfamily.</text>
</comment>
<gene>
    <name evidence="18" type="primary">recG</name>
    <name evidence="18" type="ORF">OLEAN_C38650</name>
</gene>
<keyword evidence="8" id="KW-0238">DNA-binding</keyword>
<comment type="function">
    <text evidence="15">Plays a critical role in recombination and DNA repair. Helps process Holliday junction intermediates to mature products by catalyzing branch migration. Has replication fork regression activity, unwinds stalled or blocked replication forks to make a HJ that can be resolved. Has a DNA unwinding activity characteristic of a DNA helicase with 3'-5' polarity.</text>
</comment>
<dbReference type="GO" id="GO:0003677">
    <property type="term" value="F:DNA binding"/>
    <property type="evidence" value="ECO:0007669"/>
    <property type="project" value="UniProtKB-KW"/>
</dbReference>
<dbReference type="InterPro" id="IPR027417">
    <property type="entry name" value="P-loop_NTPase"/>
</dbReference>
<dbReference type="GO" id="GO:0016887">
    <property type="term" value="F:ATP hydrolysis activity"/>
    <property type="evidence" value="ECO:0007669"/>
    <property type="project" value="RHEA"/>
</dbReference>
<evidence type="ECO:0000256" key="6">
    <source>
        <dbReference type="ARBA" id="ARBA00022806"/>
    </source>
</evidence>
<dbReference type="InterPro" id="IPR001650">
    <property type="entry name" value="Helicase_C-like"/>
</dbReference>
<evidence type="ECO:0000256" key="8">
    <source>
        <dbReference type="ARBA" id="ARBA00023125"/>
    </source>
</evidence>
<dbReference type="SUPFAM" id="SSF52540">
    <property type="entry name" value="P-loop containing nucleoside triphosphate hydrolases"/>
    <property type="match status" value="2"/>
</dbReference>
<feature type="domain" description="Helicase C-terminal" evidence="17">
    <location>
        <begin position="464"/>
        <end position="610"/>
    </location>
</feature>
<evidence type="ECO:0000256" key="15">
    <source>
        <dbReference type="RuleBase" id="RU363016"/>
    </source>
</evidence>
<proteinExistence type="inferred from homology"/>
<dbReference type="Pfam" id="PF00270">
    <property type="entry name" value="DEAD"/>
    <property type="match status" value="1"/>
</dbReference>
<comment type="catalytic activity">
    <reaction evidence="12 15">
        <text>Couples ATP hydrolysis with the unwinding of duplex DNA by translocating in the 3'-5' direction.</text>
        <dbReference type="EC" id="5.6.2.4"/>
    </reaction>
</comment>
<keyword evidence="3 15" id="KW-0547">Nucleotide-binding</keyword>